<dbReference type="Pfam" id="PF00743">
    <property type="entry name" value="FMO-like"/>
    <property type="match status" value="1"/>
</dbReference>
<evidence type="ECO:0000256" key="4">
    <source>
        <dbReference type="ARBA" id="ARBA00023002"/>
    </source>
</evidence>
<comment type="similarity">
    <text evidence="1">Belongs to the FAD-binding monooxygenase family.</text>
</comment>
<proteinExistence type="inferred from homology"/>
<keyword evidence="3" id="KW-0274">FAD</keyword>
<evidence type="ECO:0000313" key="6">
    <source>
        <dbReference type="Proteomes" id="UP000242444"/>
    </source>
</evidence>
<dbReference type="GO" id="GO:0004499">
    <property type="term" value="F:N,N-dimethylaniline monooxygenase activity"/>
    <property type="evidence" value="ECO:0007669"/>
    <property type="project" value="InterPro"/>
</dbReference>
<dbReference type="GO" id="GO:0050661">
    <property type="term" value="F:NADP binding"/>
    <property type="evidence" value="ECO:0007669"/>
    <property type="project" value="InterPro"/>
</dbReference>
<reference evidence="5 6" key="1">
    <citation type="submission" date="2017-07" db="EMBL/GenBank/DDBJ databases">
        <title>Amycolatopsis antarcticus sp. nov., isolated from the surface of an Antarcticus brown macroalga.</title>
        <authorList>
            <person name="Wang J."/>
            <person name="Leiva S."/>
            <person name="Huang J."/>
            <person name="Huang Y."/>
        </authorList>
    </citation>
    <scope>NUCLEOTIDE SEQUENCE [LARGE SCALE GENOMIC DNA]</scope>
    <source>
        <strain evidence="5 6">AU-G6</strain>
    </source>
</reference>
<sequence>MPDASVVIVGAGFSGLAQAVMLEKAGITDYVILEKADELGGTWRDNTYPGCACDVQSHLYSYSFADNPGWTKTYAAQEEILAYLEAVAGERGLSRAFRFGVEVTGARWDAESATWNVRSSSGQEFTGRFLVFGAGGLHGARLPVIPGLEEFTGQVWHSSRWNHEYDLAGKKVALVGVGASGVQIAPEVAEVAAGLVVFQRTAPWVLPKEDVTVPRWKKLAFRYLPGVQALYRTVLFWKRELRGLGFHHKPELMEKAEPAVRKYLEAEIADPELRRAVTPDYAFGCKRVLFSNDYYRALTREHVGVVPGEPVAARSRSLVDSEGVEHEVDAIILATGFDVTSSLDRIEIEGVDGRLLSKYWADGPTTYRGVAVPGFPNMFLLLGPNGFVAYTSVIAMIETQAEYIVRALRMVRSKSARSLQVRPEAEAGFQDEVGRKLARTVWSADRCRSWYQSASPSGTVLWPDSIWRYRLDMRRPDIRDYHLSS</sequence>
<dbReference type="InterPro" id="IPR036188">
    <property type="entry name" value="FAD/NAD-bd_sf"/>
</dbReference>
<evidence type="ECO:0000256" key="1">
    <source>
        <dbReference type="ARBA" id="ARBA00010139"/>
    </source>
</evidence>
<dbReference type="InParanoid" id="A0A263CZT0"/>
<protein>
    <submittedName>
        <fullName evidence="5">Monooxygenase</fullName>
    </submittedName>
</protein>
<dbReference type="Proteomes" id="UP000242444">
    <property type="component" value="Unassembled WGS sequence"/>
</dbReference>
<organism evidence="5 6">
    <name type="scientific">Amycolatopsis antarctica</name>
    <dbReference type="NCBI Taxonomy" id="1854586"/>
    <lineage>
        <taxon>Bacteria</taxon>
        <taxon>Bacillati</taxon>
        <taxon>Actinomycetota</taxon>
        <taxon>Actinomycetes</taxon>
        <taxon>Pseudonocardiales</taxon>
        <taxon>Pseudonocardiaceae</taxon>
        <taxon>Amycolatopsis</taxon>
    </lineage>
</organism>
<dbReference type="Gene3D" id="3.50.50.60">
    <property type="entry name" value="FAD/NAD(P)-binding domain"/>
    <property type="match status" value="2"/>
</dbReference>
<keyword evidence="5" id="KW-0503">Monooxygenase</keyword>
<evidence type="ECO:0000256" key="2">
    <source>
        <dbReference type="ARBA" id="ARBA00022630"/>
    </source>
</evidence>
<dbReference type="AlphaFoldDB" id="A0A263CZT0"/>
<keyword evidence="4" id="KW-0560">Oxidoreductase</keyword>
<comment type="caution">
    <text evidence="5">The sequence shown here is derived from an EMBL/GenBank/DDBJ whole genome shotgun (WGS) entry which is preliminary data.</text>
</comment>
<dbReference type="RefSeq" id="WP_094864989.1">
    <property type="nucleotide sequence ID" value="NZ_NKYE01000017.1"/>
</dbReference>
<dbReference type="PRINTS" id="PR00370">
    <property type="entry name" value="FMOXYGENASE"/>
</dbReference>
<accession>A0A263CZT0</accession>
<dbReference type="InterPro" id="IPR000960">
    <property type="entry name" value="Flavin_mOase"/>
</dbReference>
<dbReference type="PANTHER" id="PTHR42877:SF4">
    <property type="entry name" value="FAD_NAD(P)-BINDING DOMAIN-CONTAINING PROTEIN-RELATED"/>
    <property type="match status" value="1"/>
</dbReference>
<keyword evidence="6" id="KW-1185">Reference proteome</keyword>
<dbReference type="EMBL" id="NKYE01000017">
    <property type="protein sequence ID" value="OZM70806.1"/>
    <property type="molecule type" value="Genomic_DNA"/>
</dbReference>
<name>A0A263CZT0_9PSEU</name>
<dbReference type="InterPro" id="IPR020946">
    <property type="entry name" value="Flavin_mOase-like"/>
</dbReference>
<evidence type="ECO:0000313" key="5">
    <source>
        <dbReference type="EMBL" id="OZM70806.1"/>
    </source>
</evidence>
<keyword evidence="2" id="KW-0285">Flavoprotein</keyword>
<dbReference type="PANTHER" id="PTHR42877">
    <property type="entry name" value="L-ORNITHINE N(5)-MONOOXYGENASE-RELATED"/>
    <property type="match status" value="1"/>
</dbReference>
<dbReference type="OrthoDB" id="5168853at2"/>
<dbReference type="SUPFAM" id="SSF51905">
    <property type="entry name" value="FAD/NAD(P)-binding domain"/>
    <property type="match status" value="2"/>
</dbReference>
<gene>
    <name evidence="5" type="ORF">CFN78_23070</name>
</gene>
<dbReference type="InterPro" id="IPR051209">
    <property type="entry name" value="FAD-bind_Monooxygenase_sf"/>
</dbReference>
<dbReference type="GO" id="GO:0050660">
    <property type="term" value="F:flavin adenine dinucleotide binding"/>
    <property type="evidence" value="ECO:0007669"/>
    <property type="project" value="InterPro"/>
</dbReference>
<evidence type="ECO:0000256" key="3">
    <source>
        <dbReference type="ARBA" id="ARBA00022827"/>
    </source>
</evidence>